<reference evidence="2" key="1">
    <citation type="journal article" date="2021" name="Nat. Commun.">
        <title>Genetic determinants of endophytism in the Arabidopsis root mycobiome.</title>
        <authorList>
            <person name="Mesny F."/>
            <person name="Miyauchi S."/>
            <person name="Thiergart T."/>
            <person name="Pickel B."/>
            <person name="Atanasova L."/>
            <person name="Karlsson M."/>
            <person name="Huettel B."/>
            <person name="Barry K.W."/>
            <person name="Haridas S."/>
            <person name="Chen C."/>
            <person name="Bauer D."/>
            <person name="Andreopoulos W."/>
            <person name="Pangilinan J."/>
            <person name="LaButti K."/>
            <person name="Riley R."/>
            <person name="Lipzen A."/>
            <person name="Clum A."/>
            <person name="Drula E."/>
            <person name="Henrissat B."/>
            <person name="Kohler A."/>
            <person name="Grigoriev I.V."/>
            <person name="Martin F.M."/>
            <person name="Hacquard S."/>
        </authorList>
    </citation>
    <scope>NUCLEOTIDE SEQUENCE</scope>
    <source>
        <strain evidence="2">MPI-CAGE-CH-0235</strain>
    </source>
</reference>
<dbReference type="OrthoDB" id="6077919at2759"/>
<feature type="region of interest" description="Disordered" evidence="1">
    <location>
        <begin position="174"/>
        <end position="201"/>
    </location>
</feature>
<evidence type="ECO:0000256" key="1">
    <source>
        <dbReference type="SAM" id="MobiDB-lite"/>
    </source>
</evidence>
<gene>
    <name evidence="2" type="ORF">B0I35DRAFT_6299</name>
</gene>
<evidence type="ECO:0000313" key="3">
    <source>
        <dbReference type="Proteomes" id="UP000813444"/>
    </source>
</evidence>
<keyword evidence="3" id="KW-1185">Reference proteome</keyword>
<accession>A0A8K0T0W1</accession>
<protein>
    <submittedName>
        <fullName evidence="2">Uncharacterized protein</fullName>
    </submittedName>
</protein>
<organism evidence="2 3">
    <name type="scientific">Stachybotrys elegans</name>
    <dbReference type="NCBI Taxonomy" id="80388"/>
    <lineage>
        <taxon>Eukaryota</taxon>
        <taxon>Fungi</taxon>
        <taxon>Dikarya</taxon>
        <taxon>Ascomycota</taxon>
        <taxon>Pezizomycotina</taxon>
        <taxon>Sordariomycetes</taxon>
        <taxon>Hypocreomycetidae</taxon>
        <taxon>Hypocreales</taxon>
        <taxon>Stachybotryaceae</taxon>
        <taxon>Stachybotrys</taxon>
    </lineage>
</organism>
<evidence type="ECO:0000313" key="2">
    <source>
        <dbReference type="EMBL" id="KAH7328011.1"/>
    </source>
</evidence>
<dbReference type="AlphaFoldDB" id="A0A8K0T0W1"/>
<dbReference type="EMBL" id="JAGPNK010000001">
    <property type="protein sequence ID" value="KAH7328011.1"/>
    <property type="molecule type" value="Genomic_DNA"/>
</dbReference>
<comment type="caution">
    <text evidence="2">The sequence shown here is derived from an EMBL/GenBank/DDBJ whole genome shotgun (WGS) entry which is preliminary data.</text>
</comment>
<dbReference type="Proteomes" id="UP000813444">
    <property type="component" value="Unassembled WGS sequence"/>
</dbReference>
<name>A0A8K0T0W1_9HYPO</name>
<sequence>MPNQFREWWSKRQAQRIYSSSRPPGSIDHMDVHSVAEKLQGAGITRDTMILVWHTSTRDLDILKGFLESAGYTGILPPKENCIPLIQVMRMNLSEGAAGYRMFPLGLEVLFPVMWPRHSLIGLNHQALVDCQQTRLICMGFDELCRPIEERGAEWRPETVAKTAQTSLDSWLQKKSIDEDSNDGTRQTKRLKRLSIEGEDE</sequence>
<proteinExistence type="predicted"/>